<name>A0AAV9WU01_9PEZI</name>
<feature type="domain" description="Glycosyl hydrolase family 95 catalytic" evidence="3">
    <location>
        <begin position="292"/>
        <end position="454"/>
    </location>
</feature>
<dbReference type="EMBL" id="JAVHJO010000017">
    <property type="protein sequence ID" value="KAK6525234.1"/>
    <property type="molecule type" value="Genomic_DNA"/>
</dbReference>
<keyword evidence="1" id="KW-0732">Signal</keyword>
<dbReference type="GO" id="GO:0005975">
    <property type="term" value="P:carbohydrate metabolic process"/>
    <property type="evidence" value="ECO:0007669"/>
    <property type="project" value="InterPro"/>
</dbReference>
<dbReference type="Pfam" id="PF22124">
    <property type="entry name" value="Glyco_hydro_95_cat"/>
    <property type="match status" value="1"/>
</dbReference>
<dbReference type="GO" id="GO:0004560">
    <property type="term" value="F:alpha-L-fucosidase activity"/>
    <property type="evidence" value="ECO:0007669"/>
    <property type="project" value="TreeGrafter"/>
</dbReference>
<evidence type="ECO:0000256" key="1">
    <source>
        <dbReference type="SAM" id="SignalP"/>
    </source>
</evidence>
<sequence length="469" mass="51020">MHLRGPLRVATLGVGLLQGVRAQFGPPNSASNPLRIWTSAAATYFNDSYVIGNGRLGATIPGGIASDVIHVNEDSLWSGAKIDRVNPDANANMGQMQSLLQQARNPEAARLASFTYAGTPVSTRHYEPLGDLQLTMNHSSSGTGYERWLDLGESSSGVYYTVSGVTYIREYIASNPDNVIAIHITASKPGSVSFNVHLRKGQTLNRWEDYSYKVGSDTIVMGGESQGKSGIDFAAGARVVASGGRVYTLGDYVLCDNADEATIYFTAWTDIRQKDPVTAVTTDLSNIGGKSFANIKSDHVADYQTYFNRVSLNLGSSSSAQKALSTPKRLAAIGTTFDPELVVLYFNFGRYLFISSSRANTNPPNLQGIWDQEMDPQWGSKYTININLQMNYWPSLITNLADLTSPLFDLLNTMHSSGEKTAQSMYGIDTGFVAHHNTDQFGSRHCTPGQLWVLNLVAMRSGVACTPYI</sequence>
<dbReference type="InterPro" id="IPR054363">
    <property type="entry name" value="GH95_cat"/>
</dbReference>
<dbReference type="PANTHER" id="PTHR31084">
    <property type="entry name" value="ALPHA-L-FUCOSIDASE 2"/>
    <property type="match status" value="1"/>
</dbReference>
<dbReference type="Proteomes" id="UP001365542">
    <property type="component" value="Unassembled WGS sequence"/>
</dbReference>
<keyword evidence="5" id="KW-1185">Reference proteome</keyword>
<comment type="caution">
    <text evidence="4">The sequence shown here is derived from an EMBL/GenBank/DDBJ whole genome shotgun (WGS) entry which is preliminary data.</text>
</comment>
<dbReference type="AlphaFoldDB" id="A0AAV9WU01"/>
<evidence type="ECO:0008006" key="6">
    <source>
        <dbReference type="Google" id="ProtNLM"/>
    </source>
</evidence>
<evidence type="ECO:0000313" key="5">
    <source>
        <dbReference type="Proteomes" id="UP001365542"/>
    </source>
</evidence>
<evidence type="ECO:0000313" key="4">
    <source>
        <dbReference type="EMBL" id="KAK6525234.1"/>
    </source>
</evidence>
<dbReference type="Gene3D" id="2.70.98.50">
    <property type="entry name" value="putative glycoside hydrolase family protein from bacillus halodurans"/>
    <property type="match status" value="1"/>
</dbReference>
<accession>A0AAV9WU01</accession>
<feature type="chain" id="PRO_5043866564" description="Glycosyl hydrolase family 95 N-terminal domain-containing protein" evidence="1">
    <location>
        <begin position="23"/>
        <end position="469"/>
    </location>
</feature>
<organism evidence="4 5">
    <name type="scientific">Orbilia ellipsospora</name>
    <dbReference type="NCBI Taxonomy" id="2528407"/>
    <lineage>
        <taxon>Eukaryota</taxon>
        <taxon>Fungi</taxon>
        <taxon>Dikarya</taxon>
        <taxon>Ascomycota</taxon>
        <taxon>Pezizomycotina</taxon>
        <taxon>Orbiliomycetes</taxon>
        <taxon>Orbiliales</taxon>
        <taxon>Orbiliaceae</taxon>
        <taxon>Orbilia</taxon>
    </lineage>
</organism>
<protein>
    <recommendedName>
        <fullName evidence="6">Glycosyl hydrolase family 95 N-terminal domain-containing protein</fullName>
    </recommendedName>
</protein>
<proteinExistence type="predicted"/>
<gene>
    <name evidence="4" type="ORF">TWF694_005380</name>
</gene>
<feature type="signal peptide" evidence="1">
    <location>
        <begin position="1"/>
        <end position="22"/>
    </location>
</feature>
<dbReference type="InterPro" id="IPR027414">
    <property type="entry name" value="GH95_N_dom"/>
</dbReference>
<evidence type="ECO:0000259" key="3">
    <source>
        <dbReference type="Pfam" id="PF22124"/>
    </source>
</evidence>
<dbReference type="PANTHER" id="PTHR31084:SF0">
    <property type="entry name" value="ALPHA-L-FUCOSIDASE 2"/>
    <property type="match status" value="1"/>
</dbReference>
<dbReference type="InterPro" id="IPR008928">
    <property type="entry name" value="6-hairpin_glycosidase_sf"/>
</dbReference>
<evidence type="ECO:0000259" key="2">
    <source>
        <dbReference type="Pfam" id="PF14498"/>
    </source>
</evidence>
<dbReference type="Pfam" id="PF14498">
    <property type="entry name" value="Glyco_hyd_65N_2"/>
    <property type="match status" value="1"/>
</dbReference>
<feature type="domain" description="Glycosyl hydrolase family 95 N-terminal" evidence="2">
    <location>
        <begin position="36"/>
        <end position="273"/>
    </location>
</feature>
<reference evidence="4 5" key="1">
    <citation type="submission" date="2019-10" db="EMBL/GenBank/DDBJ databases">
        <authorList>
            <person name="Palmer J.M."/>
        </authorList>
    </citation>
    <scope>NUCLEOTIDE SEQUENCE [LARGE SCALE GENOMIC DNA]</scope>
    <source>
        <strain evidence="4 5">TWF694</strain>
    </source>
</reference>
<dbReference type="SUPFAM" id="SSF48208">
    <property type="entry name" value="Six-hairpin glycosidases"/>
    <property type="match status" value="1"/>
</dbReference>